<dbReference type="Gene3D" id="3.90.210.10">
    <property type="entry name" value="Heat-Labile Enterotoxin, subunit A"/>
    <property type="match status" value="2"/>
</dbReference>
<dbReference type="EMBL" id="CP108057">
    <property type="protein sequence ID" value="WUO50728.1"/>
    <property type="molecule type" value="Genomic_DNA"/>
</dbReference>
<evidence type="ECO:0000313" key="3">
    <source>
        <dbReference type="Proteomes" id="UP001432075"/>
    </source>
</evidence>
<reference evidence="2" key="1">
    <citation type="submission" date="2022-10" db="EMBL/GenBank/DDBJ databases">
        <title>The complete genomes of actinobacterial strains from the NBC collection.</title>
        <authorList>
            <person name="Joergensen T.S."/>
            <person name="Alvarez Arevalo M."/>
            <person name="Sterndorff E.B."/>
            <person name="Faurdal D."/>
            <person name="Vuksanovic O."/>
            <person name="Mourched A.-S."/>
            <person name="Charusanti P."/>
            <person name="Shaw S."/>
            <person name="Blin K."/>
            <person name="Weber T."/>
        </authorList>
    </citation>
    <scope>NUCLEOTIDE SEQUENCE</scope>
    <source>
        <strain evidence="2">NBC_00283</strain>
    </source>
</reference>
<evidence type="ECO:0000313" key="2">
    <source>
        <dbReference type="EMBL" id="WUO50728.1"/>
    </source>
</evidence>
<keyword evidence="3" id="KW-1185">Reference proteome</keyword>
<gene>
    <name evidence="2" type="ORF">OHU17_06430</name>
</gene>
<sequence>MSTQLESAENSTPPDRDAPRAGLPKLPIFPYLRLPVPEWLYRFDTRAPEEIFEDGFMAWGTGLDLCRHVAGFSEYQRISGFISTASDVRTAIDMFISWKVKKDDLLKAWSMDVEMAQYAKKYGVITKQIRDSESLAPIPSVRDALKLAALYAKELEVLFKVNDLADSRQSAAWVEGWVYTIKSTPYYISVEKNLQDPSRDRLAGARAVALSKEATEWAVPFYIQTQSIKEAVRVRFTRLKQQAGKPASLVHDVLLEARNNAKYDANVVYDPYSIEHSITHRRPYKGLIGYWAPVRSGDPGHPYAPGSSDFPDLPAAEWSGKQEYERPDGPRYPFGRPSEIKPAYPAWQAKGK</sequence>
<dbReference type="Proteomes" id="UP001432075">
    <property type="component" value="Chromosome"/>
</dbReference>
<proteinExistence type="predicted"/>
<dbReference type="InterPro" id="IPR003898">
    <property type="entry name" value="Borpert_toxA"/>
</dbReference>
<accession>A0ABZ1RV42</accession>
<organism evidence="2 3">
    <name type="scientific">Streptomyces goshikiensis</name>
    <dbReference type="NCBI Taxonomy" id="1942"/>
    <lineage>
        <taxon>Bacteria</taxon>
        <taxon>Bacillati</taxon>
        <taxon>Actinomycetota</taxon>
        <taxon>Actinomycetes</taxon>
        <taxon>Kitasatosporales</taxon>
        <taxon>Streptomycetaceae</taxon>
        <taxon>Streptomyces</taxon>
    </lineage>
</organism>
<feature type="compositionally biased region" description="Polar residues" evidence="1">
    <location>
        <begin position="1"/>
        <end position="13"/>
    </location>
</feature>
<dbReference type="RefSeq" id="WP_328777448.1">
    <property type="nucleotide sequence ID" value="NZ_CP108057.1"/>
</dbReference>
<feature type="region of interest" description="Disordered" evidence="1">
    <location>
        <begin position="1"/>
        <end position="22"/>
    </location>
</feature>
<dbReference type="SUPFAM" id="SSF56399">
    <property type="entry name" value="ADP-ribosylation"/>
    <property type="match status" value="1"/>
</dbReference>
<evidence type="ECO:0008006" key="4">
    <source>
        <dbReference type="Google" id="ProtNLM"/>
    </source>
</evidence>
<feature type="compositionally biased region" description="Basic and acidic residues" evidence="1">
    <location>
        <begin position="320"/>
        <end position="329"/>
    </location>
</feature>
<name>A0ABZ1RV42_9ACTN</name>
<dbReference type="Pfam" id="PF02917">
    <property type="entry name" value="Pertussis_S1"/>
    <property type="match status" value="1"/>
</dbReference>
<protein>
    <recommendedName>
        <fullName evidence="4">Pertussis toxin, subunit 1</fullName>
    </recommendedName>
</protein>
<evidence type="ECO:0000256" key="1">
    <source>
        <dbReference type="SAM" id="MobiDB-lite"/>
    </source>
</evidence>
<feature type="region of interest" description="Disordered" evidence="1">
    <location>
        <begin position="302"/>
        <end position="352"/>
    </location>
</feature>